<dbReference type="OrthoDB" id="9960809at2"/>
<dbReference type="Proteomes" id="UP000034491">
    <property type="component" value="Unassembled WGS sequence"/>
</dbReference>
<accession>A0A0M2R631</accession>
<evidence type="ECO:0000313" key="2">
    <source>
        <dbReference type="Proteomes" id="UP000034491"/>
    </source>
</evidence>
<organism evidence="1 2">
    <name type="scientific">Kiloniella litopenaei</name>
    <dbReference type="NCBI Taxonomy" id="1549748"/>
    <lineage>
        <taxon>Bacteria</taxon>
        <taxon>Pseudomonadati</taxon>
        <taxon>Pseudomonadota</taxon>
        <taxon>Alphaproteobacteria</taxon>
        <taxon>Rhodospirillales</taxon>
        <taxon>Kiloniellaceae</taxon>
        <taxon>Kiloniella</taxon>
    </lineage>
</organism>
<dbReference type="STRING" id="1549748.WH95_18655"/>
<evidence type="ECO:0000313" key="1">
    <source>
        <dbReference type="EMBL" id="KKJ75460.1"/>
    </source>
</evidence>
<keyword evidence="2" id="KW-1185">Reference proteome</keyword>
<protein>
    <submittedName>
        <fullName evidence="1">Uncharacterized protein</fullName>
    </submittedName>
</protein>
<reference evidence="1 2" key="1">
    <citation type="submission" date="2015-03" db="EMBL/GenBank/DDBJ databases">
        <title>Genome sequence of Kiloniella sp. P1-1, isolated from the gut microflora of Pacific white shrimp, Penaeus vannamei.</title>
        <authorList>
            <person name="Shao Z."/>
            <person name="Wang L."/>
            <person name="Li X."/>
        </authorList>
    </citation>
    <scope>NUCLEOTIDE SEQUENCE [LARGE SCALE GENOMIC DNA]</scope>
    <source>
        <strain evidence="1 2">P1-1</strain>
    </source>
</reference>
<gene>
    <name evidence="1" type="ORF">WH95_18655</name>
</gene>
<sequence length="115" mass="13263">MMAASGLGGVDRHKRSLYVLWMTHDSYITTQKHGFYKFTVYDHSGRIVKKEVIVKNDMERPALEYAYRLLEKQTRDGLGGMVGVTGPKIHKVVYKNQGDVEPSEMMFDDMDCWVE</sequence>
<dbReference type="AlphaFoldDB" id="A0A0M2R631"/>
<dbReference type="RefSeq" id="WP_046509893.1">
    <property type="nucleotide sequence ID" value="NZ_LANI01000032.1"/>
</dbReference>
<dbReference type="EMBL" id="LANI01000032">
    <property type="protein sequence ID" value="KKJ75460.1"/>
    <property type="molecule type" value="Genomic_DNA"/>
</dbReference>
<name>A0A0M2R631_9PROT</name>
<comment type="caution">
    <text evidence="1">The sequence shown here is derived from an EMBL/GenBank/DDBJ whole genome shotgun (WGS) entry which is preliminary data.</text>
</comment>
<proteinExistence type="predicted"/>